<evidence type="ECO:0000313" key="2">
    <source>
        <dbReference type="EMBL" id="PZC76782.1"/>
    </source>
</evidence>
<dbReference type="EMBL" id="KZ149945">
    <property type="protein sequence ID" value="PZC76782.1"/>
    <property type="molecule type" value="Genomic_DNA"/>
</dbReference>
<feature type="chain" id="PRO_5015882128" description="Secreted protein" evidence="1">
    <location>
        <begin position="20"/>
        <end position="75"/>
    </location>
</feature>
<evidence type="ECO:0008006" key="4">
    <source>
        <dbReference type="Google" id="ProtNLM"/>
    </source>
</evidence>
<organism evidence="2 3">
    <name type="scientific">Helicoverpa armigera</name>
    <name type="common">Cotton bollworm</name>
    <name type="synonym">Heliothis armigera</name>
    <dbReference type="NCBI Taxonomy" id="29058"/>
    <lineage>
        <taxon>Eukaryota</taxon>
        <taxon>Metazoa</taxon>
        <taxon>Ecdysozoa</taxon>
        <taxon>Arthropoda</taxon>
        <taxon>Hexapoda</taxon>
        <taxon>Insecta</taxon>
        <taxon>Pterygota</taxon>
        <taxon>Neoptera</taxon>
        <taxon>Endopterygota</taxon>
        <taxon>Lepidoptera</taxon>
        <taxon>Glossata</taxon>
        <taxon>Ditrysia</taxon>
        <taxon>Noctuoidea</taxon>
        <taxon>Noctuidae</taxon>
        <taxon>Heliothinae</taxon>
        <taxon>Helicoverpa</taxon>
    </lineage>
</organism>
<protein>
    <recommendedName>
        <fullName evidence="4">Secreted protein</fullName>
    </recommendedName>
</protein>
<gene>
    <name evidence="2" type="primary">HaOG204098</name>
    <name evidence="2" type="ORF">B5X24_HaOG204098</name>
</gene>
<keyword evidence="3" id="KW-1185">Reference proteome</keyword>
<sequence length="75" mass="8564">MLIPNQRLLVLLAVPCLRAWVVLRRAQGTSRAAIAPIIYERRHFFIVRAACCRRGRELSVEDLAIVTIRGYSKTD</sequence>
<evidence type="ECO:0000313" key="3">
    <source>
        <dbReference type="Proteomes" id="UP000249218"/>
    </source>
</evidence>
<keyword evidence="1" id="KW-0732">Signal</keyword>
<dbReference type="Proteomes" id="UP000249218">
    <property type="component" value="Unassembled WGS sequence"/>
</dbReference>
<dbReference type="AlphaFoldDB" id="A0A2W1BP06"/>
<evidence type="ECO:0000256" key="1">
    <source>
        <dbReference type="SAM" id="SignalP"/>
    </source>
</evidence>
<name>A0A2W1BP06_HELAM</name>
<accession>A0A2W1BP06</accession>
<reference evidence="2 3" key="1">
    <citation type="journal article" date="2017" name="BMC Biol.">
        <title>Genomic innovations, transcriptional plasticity and gene loss underlying the evolution and divergence of two highly polyphagous and invasive Helicoverpa pest species.</title>
        <authorList>
            <person name="Pearce S.L."/>
            <person name="Clarke D.F."/>
            <person name="East P.D."/>
            <person name="Elfekih S."/>
            <person name="Gordon K.H."/>
            <person name="Jermiin L.S."/>
            <person name="McGaughran A."/>
            <person name="Oakeshott J.G."/>
            <person name="Papanikolaou A."/>
            <person name="Perera O.P."/>
            <person name="Rane R.V."/>
            <person name="Richards S."/>
            <person name="Tay W.T."/>
            <person name="Walsh T.K."/>
            <person name="Anderson A."/>
            <person name="Anderson C.J."/>
            <person name="Asgari S."/>
            <person name="Board P.G."/>
            <person name="Bretschneider A."/>
            <person name="Campbell P.M."/>
            <person name="Chertemps T."/>
            <person name="Christeller J.T."/>
            <person name="Coppin C.W."/>
            <person name="Downes S.J."/>
            <person name="Duan G."/>
            <person name="Farnsworth C.A."/>
            <person name="Good R.T."/>
            <person name="Han L.B."/>
            <person name="Han Y.C."/>
            <person name="Hatje K."/>
            <person name="Horne I."/>
            <person name="Huang Y.P."/>
            <person name="Hughes D.S."/>
            <person name="Jacquin-Joly E."/>
            <person name="James W."/>
            <person name="Jhangiani S."/>
            <person name="Kollmar M."/>
            <person name="Kuwar S.S."/>
            <person name="Li S."/>
            <person name="Liu N.Y."/>
            <person name="Maibeche M.T."/>
            <person name="Miller J.R."/>
            <person name="Montagne N."/>
            <person name="Perry T."/>
            <person name="Qu J."/>
            <person name="Song S.V."/>
            <person name="Sutton G.G."/>
            <person name="Vogel H."/>
            <person name="Walenz B.P."/>
            <person name="Xu W."/>
            <person name="Zhang H.J."/>
            <person name="Zou Z."/>
            <person name="Batterham P."/>
            <person name="Edwards O.R."/>
            <person name="Feyereisen R."/>
            <person name="Gibbs R.A."/>
            <person name="Heckel D.G."/>
            <person name="McGrath A."/>
            <person name="Robin C."/>
            <person name="Scherer S.E."/>
            <person name="Worley K.C."/>
            <person name="Wu Y.D."/>
        </authorList>
    </citation>
    <scope>NUCLEOTIDE SEQUENCE [LARGE SCALE GENOMIC DNA]</scope>
    <source>
        <strain evidence="2">Harm_GR_Male_#8</strain>
        <tissue evidence="2">Whole organism</tissue>
    </source>
</reference>
<feature type="signal peptide" evidence="1">
    <location>
        <begin position="1"/>
        <end position="19"/>
    </location>
</feature>
<proteinExistence type="predicted"/>